<feature type="non-terminal residue" evidence="2">
    <location>
        <position position="257"/>
    </location>
</feature>
<evidence type="ECO:0000256" key="1">
    <source>
        <dbReference type="SAM" id="MobiDB-lite"/>
    </source>
</evidence>
<dbReference type="KEGG" id="adl:AURDEDRAFT_177490"/>
<dbReference type="EMBL" id="JH688237">
    <property type="protein sequence ID" value="EJD33425.1"/>
    <property type="molecule type" value="Genomic_DNA"/>
</dbReference>
<gene>
    <name evidence="2" type="ORF">AURDEDRAFT_177490</name>
</gene>
<evidence type="ECO:0000313" key="3">
    <source>
        <dbReference type="Proteomes" id="UP000006514"/>
    </source>
</evidence>
<dbReference type="Proteomes" id="UP000006514">
    <property type="component" value="Unassembled WGS sequence"/>
</dbReference>
<accession>J0WM91</accession>
<proteinExistence type="predicted"/>
<keyword evidence="3" id="KW-1185">Reference proteome</keyword>
<sequence>MGDGPNAAYASEATCNHVRYFDRNALQPGRINTRPTSGSCTTATRSQVVQPKPQPRRHDLDAKDLSVTDNEYGVRPQYDLDANDVPVKENATSVVASARQLHPLRHASRGTPSIPELALGLTGDPRALWFFDGVRGTLGFVLPEPVVVDTVRINGHLSHGPARRCLPRDLVIWGAILPSQSDNLTWSMFDWPNTPLPQELAGPAHPGLARAGTFAVPPEVVWIPLTQLHDVSRSSDRDFAITGASVGIGIPVYAVTV</sequence>
<dbReference type="InParanoid" id="J0WM91"/>
<organism evidence="2 3">
    <name type="scientific">Auricularia subglabra (strain TFB-10046 / SS5)</name>
    <name type="common">White-rot fungus</name>
    <name type="synonym">Auricularia delicata (strain TFB10046)</name>
    <dbReference type="NCBI Taxonomy" id="717982"/>
    <lineage>
        <taxon>Eukaryota</taxon>
        <taxon>Fungi</taxon>
        <taxon>Dikarya</taxon>
        <taxon>Basidiomycota</taxon>
        <taxon>Agaricomycotina</taxon>
        <taxon>Agaricomycetes</taxon>
        <taxon>Auriculariales</taxon>
        <taxon>Auriculariaceae</taxon>
        <taxon>Auricularia</taxon>
    </lineage>
</organism>
<evidence type="ECO:0008006" key="4">
    <source>
        <dbReference type="Google" id="ProtNLM"/>
    </source>
</evidence>
<evidence type="ECO:0000313" key="2">
    <source>
        <dbReference type="EMBL" id="EJD33425.1"/>
    </source>
</evidence>
<dbReference type="OrthoDB" id="342281at2759"/>
<dbReference type="Gene3D" id="2.60.120.260">
    <property type="entry name" value="Galactose-binding domain-like"/>
    <property type="match status" value="1"/>
</dbReference>
<protein>
    <recommendedName>
        <fullName evidence="4">SUN domain-containing protein</fullName>
    </recommendedName>
</protein>
<reference evidence="3" key="1">
    <citation type="journal article" date="2012" name="Science">
        <title>The Paleozoic origin of enzymatic lignin decomposition reconstructed from 31 fungal genomes.</title>
        <authorList>
            <person name="Floudas D."/>
            <person name="Binder M."/>
            <person name="Riley R."/>
            <person name="Barry K."/>
            <person name="Blanchette R.A."/>
            <person name="Henrissat B."/>
            <person name="Martinez A.T."/>
            <person name="Otillar R."/>
            <person name="Spatafora J.W."/>
            <person name="Yadav J.S."/>
            <person name="Aerts A."/>
            <person name="Benoit I."/>
            <person name="Boyd A."/>
            <person name="Carlson A."/>
            <person name="Copeland A."/>
            <person name="Coutinho P.M."/>
            <person name="de Vries R.P."/>
            <person name="Ferreira P."/>
            <person name="Findley K."/>
            <person name="Foster B."/>
            <person name="Gaskell J."/>
            <person name="Glotzer D."/>
            <person name="Gorecki P."/>
            <person name="Heitman J."/>
            <person name="Hesse C."/>
            <person name="Hori C."/>
            <person name="Igarashi K."/>
            <person name="Jurgens J.A."/>
            <person name="Kallen N."/>
            <person name="Kersten P."/>
            <person name="Kohler A."/>
            <person name="Kuees U."/>
            <person name="Kumar T.K.A."/>
            <person name="Kuo A."/>
            <person name="LaButti K."/>
            <person name="Larrondo L.F."/>
            <person name="Lindquist E."/>
            <person name="Ling A."/>
            <person name="Lombard V."/>
            <person name="Lucas S."/>
            <person name="Lundell T."/>
            <person name="Martin R."/>
            <person name="McLaughlin D.J."/>
            <person name="Morgenstern I."/>
            <person name="Morin E."/>
            <person name="Murat C."/>
            <person name="Nagy L.G."/>
            <person name="Nolan M."/>
            <person name="Ohm R.A."/>
            <person name="Patyshakuliyeva A."/>
            <person name="Rokas A."/>
            <person name="Ruiz-Duenas F.J."/>
            <person name="Sabat G."/>
            <person name="Salamov A."/>
            <person name="Samejima M."/>
            <person name="Schmutz J."/>
            <person name="Slot J.C."/>
            <person name="St John F."/>
            <person name="Stenlid J."/>
            <person name="Sun H."/>
            <person name="Sun S."/>
            <person name="Syed K."/>
            <person name="Tsang A."/>
            <person name="Wiebenga A."/>
            <person name="Young D."/>
            <person name="Pisabarro A."/>
            <person name="Eastwood D.C."/>
            <person name="Martin F."/>
            <person name="Cullen D."/>
            <person name="Grigoriev I.V."/>
            <person name="Hibbett D.S."/>
        </authorList>
    </citation>
    <scope>NUCLEOTIDE SEQUENCE [LARGE SCALE GENOMIC DNA]</scope>
    <source>
        <strain evidence="3">TFB10046</strain>
    </source>
</reference>
<dbReference type="AlphaFoldDB" id="J0WM91"/>
<feature type="region of interest" description="Disordered" evidence="1">
    <location>
        <begin position="27"/>
        <end position="63"/>
    </location>
</feature>
<name>J0WM91_AURST</name>
<feature type="compositionally biased region" description="Polar residues" evidence="1">
    <location>
        <begin position="33"/>
        <end position="49"/>
    </location>
</feature>